<feature type="transmembrane region" description="Helical" evidence="6">
    <location>
        <begin position="302"/>
        <end position="323"/>
    </location>
</feature>
<evidence type="ECO:0000256" key="1">
    <source>
        <dbReference type="ARBA" id="ARBA00004651"/>
    </source>
</evidence>
<evidence type="ECO:0000256" key="5">
    <source>
        <dbReference type="ARBA" id="ARBA00023136"/>
    </source>
</evidence>
<evidence type="ECO:0000313" key="9">
    <source>
        <dbReference type="EMBL" id="SDQ71252.1"/>
    </source>
</evidence>
<keyword evidence="3 6" id="KW-0812">Transmembrane</keyword>
<keyword evidence="5 6" id="KW-0472">Membrane</keyword>
<sequence>MGPKRRRGGLKSLFSLAFASAWNRRATLGLMAVSIALSVMLLLGVEQLRTQARESFSQSISGTDLVVGARTSPIQLMLYAVFRLGDATHNIRWASFQAMAAHPAVAWAVPISLGDSHRGFAVIGTTPAYFEYFRYGDRRLLAFAAGKPFTDIFEAVIGADIAAQLGYQVGDSIVLNHGAKGLGLTDHADKPFKVSGILKRTGLPVDRSVHVSLAAIEAIHLDWQGGAPMPGVSIPAEYVRKFDLAPKEITAVLIGLKSRAGVFQMQRFINQYKGEPLLAVLPGVALDELWSIVSIVEKSLLAISALVVAVGLSGLVAVVLAGLGERRRELAILRSVGAGPRVVFLLLAIEGLMVVVAGALLGVLGLTVLSLFAAPVLEAHLGISLAAGMLSAEAWQLLLLVMATGFLVSLIPGYRAYRLSLSDGLTPRL</sequence>
<accession>A0ABY0TGK1</accession>
<dbReference type="Proteomes" id="UP000183471">
    <property type="component" value="Unassembled WGS sequence"/>
</dbReference>
<evidence type="ECO:0000256" key="6">
    <source>
        <dbReference type="SAM" id="Phobius"/>
    </source>
</evidence>
<proteinExistence type="predicted"/>
<dbReference type="InterPro" id="IPR003838">
    <property type="entry name" value="ABC3_permease_C"/>
</dbReference>
<feature type="transmembrane region" description="Helical" evidence="6">
    <location>
        <begin position="26"/>
        <end position="45"/>
    </location>
</feature>
<dbReference type="Pfam" id="PF02687">
    <property type="entry name" value="FtsX"/>
    <property type="match status" value="1"/>
</dbReference>
<dbReference type="Pfam" id="PF12704">
    <property type="entry name" value="MacB_PCD"/>
    <property type="match status" value="1"/>
</dbReference>
<evidence type="ECO:0000256" key="4">
    <source>
        <dbReference type="ARBA" id="ARBA00022989"/>
    </source>
</evidence>
<name>A0ABY0TGK1_9PROT</name>
<evidence type="ECO:0000313" key="10">
    <source>
        <dbReference type="Proteomes" id="UP000183471"/>
    </source>
</evidence>
<feature type="transmembrane region" description="Helical" evidence="6">
    <location>
        <begin position="344"/>
        <end position="374"/>
    </location>
</feature>
<dbReference type="PANTHER" id="PTHR43738">
    <property type="entry name" value="ABC TRANSPORTER, MEMBRANE PROTEIN"/>
    <property type="match status" value="1"/>
</dbReference>
<feature type="transmembrane region" description="Helical" evidence="6">
    <location>
        <begin position="394"/>
        <end position="414"/>
    </location>
</feature>
<reference evidence="9 10" key="1">
    <citation type="submission" date="2016-10" db="EMBL/GenBank/DDBJ databases">
        <authorList>
            <person name="Varghese N."/>
            <person name="Submissions S."/>
        </authorList>
    </citation>
    <scope>NUCLEOTIDE SEQUENCE [LARGE SCALE GENOMIC DNA]</scope>
    <source>
        <strain evidence="9 10">Nl1</strain>
    </source>
</reference>
<comment type="caution">
    <text evidence="9">The sequence shown here is derived from an EMBL/GenBank/DDBJ whole genome shotgun (WGS) entry which is preliminary data.</text>
</comment>
<feature type="domain" description="MacB-like periplasmic core" evidence="8">
    <location>
        <begin position="29"/>
        <end position="217"/>
    </location>
</feature>
<comment type="subcellular location">
    <subcellularLocation>
        <location evidence="1">Cell membrane</location>
        <topology evidence="1">Multi-pass membrane protein</topology>
    </subcellularLocation>
</comment>
<evidence type="ECO:0000259" key="7">
    <source>
        <dbReference type="Pfam" id="PF02687"/>
    </source>
</evidence>
<dbReference type="InterPro" id="IPR051125">
    <property type="entry name" value="ABC-4/HrtB_transporter"/>
</dbReference>
<evidence type="ECO:0000259" key="8">
    <source>
        <dbReference type="Pfam" id="PF12704"/>
    </source>
</evidence>
<dbReference type="PANTHER" id="PTHR43738:SF2">
    <property type="entry name" value="ABC TRANSPORTER PERMEASE"/>
    <property type="match status" value="1"/>
</dbReference>
<evidence type="ECO:0000256" key="3">
    <source>
        <dbReference type="ARBA" id="ARBA00022692"/>
    </source>
</evidence>
<organism evidence="9 10">
    <name type="scientific">Nitrosospira multiformis</name>
    <dbReference type="NCBI Taxonomy" id="1231"/>
    <lineage>
        <taxon>Bacteria</taxon>
        <taxon>Pseudomonadati</taxon>
        <taxon>Pseudomonadota</taxon>
        <taxon>Betaproteobacteria</taxon>
        <taxon>Nitrosomonadales</taxon>
        <taxon>Nitrosomonadaceae</taxon>
        <taxon>Nitrosospira</taxon>
    </lineage>
</organism>
<dbReference type="InterPro" id="IPR025857">
    <property type="entry name" value="MacB_PCD"/>
</dbReference>
<feature type="domain" description="ABC3 transporter permease C-terminal" evidence="7">
    <location>
        <begin position="302"/>
        <end position="420"/>
    </location>
</feature>
<keyword evidence="4 6" id="KW-1133">Transmembrane helix</keyword>
<keyword evidence="2" id="KW-1003">Cell membrane</keyword>
<evidence type="ECO:0000256" key="2">
    <source>
        <dbReference type="ARBA" id="ARBA00022475"/>
    </source>
</evidence>
<keyword evidence="10" id="KW-1185">Reference proteome</keyword>
<protein>
    <submittedName>
        <fullName evidence="9">ABC transport system permease protein</fullName>
    </submittedName>
</protein>
<gene>
    <name evidence="9" type="ORF">SAMN05216402_1974</name>
</gene>
<dbReference type="EMBL" id="FNKY01000001">
    <property type="protein sequence ID" value="SDQ71252.1"/>
    <property type="molecule type" value="Genomic_DNA"/>
</dbReference>